<dbReference type="GO" id="GO:0000287">
    <property type="term" value="F:magnesium ion binding"/>
    <property type="evidence" value="ECO:0007669"/>
    <property type="project" value="UniProtKB-UniRule"/>
</dbReference>
<evidence type="ECO:0000256" key="3">
    <source>
        <dbReference type="ARBA" id="ARBA00022801"/>
    </source>
</evidence>
<organism evidence="8">
    <name type="scientific">Spathaspora passalidarum (strain NRRL Y-27907 / 11-Y1)</name>
    <dbReference type="NCBI Taxonomy" id="619300"/>
    <lineage>
        <taxon>Eukaryota</taxon>
        <taxon>Fungi</taxon>
        <taxon>Dikarya</taxon>
        <taxon>Ascomycota</taxon>
        <taxon>Saccharomycotina</taxon>
        <taxon>Pichiomycetes</taxon>
        <taxon>Debaryomycetaceae</taxon>
        <taxon>Spathaspora</taxon>
    </lineage>
</organism>
<feature type="binding site" evidence="6">
    <location>
        <position position="185"/>
    </location>
    <ligand>
        <name>Mg(2+)</name>
        <dbReference type="ChEBI" id="CHEBI:18420"/>
    </ligand>
</feature>
<dbReference type="HAMAP" id="MF_03117">
    <property type="entry name" value="Salvage_MtnC_euk"/>
    <property type="match status" value="1"/>
</dbReference>
<dbReference type="Gene3D" id="1.10.720.60">
    <property type="match status" value="1"/>
</dbReference>
<dbReference type="InterPro" id="IPR036412">
    <property type="entry name" value="HAD-like_sf"/>
</dbReference>
<dbReference type="GO" id="GO:0005737">
    <property type="term" value="C:cytoplasm"/>
    <property type="evidence" value="ECO:0007669"/>
    <property type="project" value="UniProtKB-SubCell"/>
</dbReference>
<dbReference type="Gene3D" id="3.40.50.1000">
    <property type="entry name" value="HAD superfamily/HAD-like"/>
    <property type="match status" value="1"/>
</dbReference>
<dbReference type="GeneID" id="18870037"/>
<dbReference type="NCBIfam" id="TIGR01691">
    <property type="entry name" value="enolase-ppase"/>
    <property type="match status" value="1"/>
</dbReference>
<dbReference type="AlphaFoldDB" id="G3ALK9"/>
<comment type="pathway">
    <text evidence="6">Amino-acid biosynthesis; L-methionine biosynthesis via salvage pathway; L-methionine from S-methyl-5-thio-alpha-D-ribose 1-phosphate: step 3/6.</text>
</comment>
<dbReference type="SFLD" id="SFLDG01129">
    <property type="entry name" value="C1.5:_HAD__Beta-PGM__Phosphata"/>
    <property type="match status" value="1"/>
</dbReference>
<dbReference type="InParanoid" id="G3ALK9"/>
<evidence type="ECO:0000256" key="4">
    <source>
        <dbReference type="ARBA" id="ARBA00022842"/>
    </source>
</evidence>
<dbReference type="STRING" id="619300.G3ALK9"/>
<keyword evidence="6" id="KW-0963">Cytoplasm</keyword>
<comment type="similarity">
    <text evidence="6">Belongs to the HAD-like hydrolase superfamily. MasA/MtnC family.</text>
</comment>
<keyword evidence="8" id="KW-1185">Reference proteome</keyword>
<dbReference type="SFLD" id="SFLDG01133">
    <property type="entry name" value="C1.5.4:_Enolase-phosphatase_Li"/>
    <property type="match status" value="1"/>
</dbReference>
<dbReference type="UniPathway" id="UPA00904">
    <property type="reaction ID" value="UER00876"/>
</dbReference>
<accession>G3ALK9</accession>
<comment type="subunit">
    <text evidence="6">Monomer.</text>
</comment>
<dbReference type="Proteomes" id="UP000000709">
    <property type="component" value="Unassembled WGS sequence"/>
</dbReference>
<sequence>MTITTVILDIEGTVCPITFVKTTLFPYFLDKLPETLSQVTFPITSPTTSIEKILASSSFTSSQSAFAHFKQLVDNDVKDPVLKSLQGEVWQLGYSSGEIKAPVYRDSIEFIRRFPSLFIYSSGSIGAQKLLFGHVLDEDKSVDLNGFINGYFDIPAVGYKFESSSYTKILNEIGKAGEEVLFLSDNIAEVDAAIKAGMNSYVVVREGNAPLSESDIASHTIIHSLDELKI</sequence>
<reference evidence="7 8" key="1">
    <citation type="journal article" date="2011" name="Proc. Natl. Acad. Sci. U.S.A.">
        <title>Comparative genomics of xylose-fermenting fungi for enhanced biofuel production.</title>
        <authorList>
            <person name="Wohlbach D.J."/>
            <person name="Kuo A."/>
            <person name="Sato T.K."/>
            <person name="Potts K.M."/>
            <person name="Salamov A.A."/>
            <person name="LaButti K.M."/>
            <person name="Sun H."/>
            <person name="Clum A."/>
            <person name="Pangilinan J.L."/>
            <person name="Lindquist E.A."/>
            <person name="Lucas S."/>
            <person name="Lapidus A."/>
            <person name="Jin M."/>
            <person name="Gunawan C."/>
            <person name="Balan V."/>
            <person name="Dale B.E."/>
            <person name="Jeffries T.W."/>
            <person name="Zinkel R."/>
            <person name="Barry K.W."/>
            <person name="Grigoriev I.V."/>
            <person name="Gasch A.P."/>
        </authorList>
    </citation>
    <scope>NUCLEOTIDE SEQUENCE [LARGE SCALE GENOMIC DNA]</scope>
    <source>
        <strain evidence="8">NRRL Y-27907 / 11-Y1</strain>
    </source>
</reference>
<comment type="catalytic activity">
    <reaction evidence="6">
        <text>5-methylsulfanyl-2,3-dioxopentyl phosphate + H2O = 1,2-dihydroxy-5-(methylsulfanyl)pent-1-en-3-one + phosphate</text>
        <dbReference type="Rhea" id="RHEA:21700"/>
        <dbReference type="ChEBI" id="CHEBI:15377"/>
        <dbReference type="ChEBI" id="CHEBI:43474"/>
        <dbReference type="ChEBI" id="CHEBI:49252"/>
        <dbReference type="ChEBI" id="CHEBI:58828"/>
        <dbReference type="EC" id="3.1.3.77"/>
    </reaction>
</comment>
<dbReference type="SUPFAM" id="SSF56784">
    <property type="entry name" value="HAD-like"/>
    <property type="match status" value="1"/>
</dbReference>
<keyword evidence="4 6" id="KW-0460">Magnesium</keyword>
<evidence type="ECO:0000256" key="5">
    <source>
        <dbReference type="ARBA" id="ARBA00023167"/>
    </source>
</evidence>
<dbReference type="OMA" id="LQGMVWE"/>
<dbReference type="InterPro" id="IPR023214">
    <property type="entry name" value="HAD_sf"/>
</dbReference>
<evidence type="ECO:0000313" key="7">
    <source>
        <dbReference type="EMBL" id="EGW33252.1"/>
    </source>
</evidence>
<name>G3ALK9_SPAPN</name>
<dbReference type="PANTHER" id="PTHR20371">
    <property type="entry name" value="ENOLASE-PHOSPHATASE E1"/>
    <property type="match status" value="1"/>
</dbReference>
<proteinExistence type="inferred from homology"/>
<feature type="binding site" evidence="6">
    <location>
        <begin position="121"/>
        <end position="122"/>
    </location>
    <ligand>
        <name>substrate</name>
    </ligand>
</feature>
<dbReference type="FunCoup" id="G3ALK9">
    <property type="interactions" value="656"/>
</dbReference>
<dbReference type="KEGG" id="spaa:SPAPADRAFT_137303"/>
<gene>
    <name evidence="6" type="primary">UTR4</name>
    <name evidence="7" type="ORF">SPAPADRAFT_137303</name>
</gene>
<dbReference type="eggNOG" id="KOG2630">
    <property type="taxonomic scope" value="Eukaryota"/>
</dbReference>
<dbReference type="HOGENOM" id="CLU_023273_1_1_1"/>
<dbReference type="InterPro" id="IPR027511">
    <property type="entry name" value="ENOPH1_eukaryotes"/>
</dbReference>
<comment type="function">
    <text evidence="6">Bifunctional enzyme that catalyzes the enolization of 2,3-diketo-5-methylthiopentyl-1-phosphate (DK-MTP-1-P) into the intermediate 2-hydroxy-3-keto-5-methylthiopentenyl-1-phosphate (HK-MTPenyl-1-P), which is then dephosphorylated to form the acireductone 1,2-dihydroxy-3-keto-5-methylthiopentene (DHK-MTPene).</text>
</comment>
<dbReference type="EC" id="3.1.3.77" evidence="6"/>
<comment type="subcellular location">
    <subcellularLocation>
        <location evidence="6">Cytoplasm</location>
    </subcellularLocation>
    <subcellularLocation>
        <location evidence="6">Nucleus</location>
    </subcellularLocation>
</comment>
<feature type="binding site" evidence="6">
    <location>
        <position position="160"/>
    </location>
    <ligand>
        <name>substrate</name>
    </ligand>
</feature>
<dbReference type="InterPro" id="IPR023943">
    <property type="entry name" value="Enolase-ppase_E1"/>
</dbReference>
<dbReference type="SFLD" id="SFLDS00003">
    <property type="entry name" value="Haloacid_Dehalogenase"/>
    <property type="match status" value="1"/>
</dbReference>
<dbReference type="RefSeq" id="XP_007374767.1">
    <property type="nucleotide sequence ID" value="XM_007374705.1"/>
</dbReference>
<dbReference type="OrthoDB" id="272500at2759"/>
<dbReference type="PANTHER" id="PTHR20371:SF1">
    <property type="entry name" value="ENOLASE-PHOSPHATASE E1"/>
    <property type="match status" value="1"/>
</dbReference>
<dbReference type="GO" id="GO:0019509">
    <property type="term" value="P:L-methionine salvage from methylthioadenosine"/>
    <property type="evidence" value="ECO:0007669"/>
    <property type="project" value="UniProtKB-UniRule"/>
</dbReference>
<feature type="binding site" evidence="6">
    <location>
        <position position="9"/>
    </location>
    <ligand>
        <name>Mg(2+)</name>
        <dbReference type="ChEBI" id="CHEBI:18420"/>
    </ligand>
</feature>
<comment type="cofactor">
    <cofactor evidence="6">
        <name>Mg(2+)</name>
        <dbReference type="ChEBI" id="CHEBI:18420"/>
    </cofactor>
    <text evidence="6">Binds 1 Mg(2+) ion per subunit.</text>
</comment>
<keyword evidence="1 6" id="KW-0028">Amino-acid biosynthesis</keyword>
<comment type="pathway">
    <text evidence="6">Amino-acid biosynthesis; L-methionine biosynthesis via salvage pathway; L-methionine from S-methyl-5-thio-alpha-D-ribose 1-phosphate: step 4/6.</text>
</comment>
<keyword evidence="3 6" id="KW-0378">Hydrolase</keyword>
<feature type="binding site" evidence="6">
    <location>
        <position position="11"/>
    </location>
    <ligand>
        <name>Mg(2+)</name>
        <dbReference type="ChEBI" id="CHEBI:18420"/>
    </ligand>
</feature>
<dbReference type="GO" id="GO:0005634">
    <property type="term" value="C:nucleus"/>
    <property type="evidence" value="ECO:0007669"/>
    <property type="project" value="UniProtKB-SubCell"/>
</dbReference>
<dbReference type="EMBL" id="GL996501">
    <property type="protein sequence ID" value="EGW33252.1"/>
    <property type="molecule type" value="Genomic_DNA"/>
</dbReference>
<evidence type="ECO:0000256" key="1">
    <source>
        <dbReference type="ARBA" id="ARBA00022605"/>
    </source>
</evidence>
<keyword evidence="5 6" id="KW-0486">Methionine biosynthesis</keyword>
<evidence type="ECO:0000256" key="2">
    <source>
        <dbReference type="ARBA" id="ARBA00022723"/>
    </source>
</evidence>
<evidence type="ECO:0000313" key="8">
    <source>
        <dbReference type="Proteomes" id="UP000000709"/>
    </source>
</evidence>
<keyword evidence="2 6" id="KW-0479">Metal-binding</keyword>
<evidence type="ECO:0000256" key="6">
    <source>
        <dbReference type="HAMAP-Rule" id="MF_03117"/>
    </source>
</evidence>
<dbReference type="Pfam" id="PF00702">
    <property type="entry name" value="Hydrolase"/>
    <property type="match status" value="1"/>
</dbReference>
<protein>
    <recommendedName>
        <fullName evidence="6">Enolase-phosphatase E1</fullName>
        <ecNumber evidence="6">3.1.3.77</ecNumber>
    </recommendedName>
    <alternativeName>
        <fullName evidence="6">2,3-diketo-5-methylthio-1-phosphopentane phosphatase</fullName>
    </alternativeName>
</protein>
<keyword evidence="6" id="KW-0539">Nucleus</keyword>
<dbReference type="GO" id="GO:0043874">
    <property type="term" value="F:acireductone synthase activity"/>
    <property type="evidence" value="ECO:0007669"/>
    <property type="project" value="UniProtKB-EC"/>
</dbReference>